<sequence length="479" mass="51590">MDMLNKLNVKRYINDETGVSLLIAVMTLLVLSIIGVTLATVTFANVKLTTTDREYQSAYYIAEAGVNETYAQIKEHILDSYADTSNEATFYSRIEPALLEDISESTLTNFERSLGEQPEAHISISKIDDGNPRTYQISSKGKIGQRERTVTKEFVVNWVAKGGGIPTIPEGMAAMVRSKINFSTEIFGDVYIASGESESVEINWTGKIIDGNLYAPEDRKADMIKTPSTDYPHRPTPQTFNEAIDFSVFEDLVNNIPDPPVGLPLQSNIYVSGGINVTKEILTDSYINEIKVTSDRTLTIDTKGKTIDLVVDKFLIEQGHIKIVGGGMLNIYVTNRLSFGSGSSSINKDGETNNINLYYSGLDSISVGGAIRINASFFNKQANLTLTGGHGFTGYVISKSGNITVTGGGVTSGVIIAPYSNMNIQGGTTHNGSIIADKLSSFGGGKIKFESTAIPVIPGGNEGGNDSGGELITPKPNTE</sequence>
<dbReference type="RefSeq" id="WP_344911148.1">
    <property type="nucleotide sequence ID" value="NZ_BAABDL010000054.1"/>
</dbReference>
<protein>
    <recommendedName>
        <fullName evidence="7">Type 4 fimbrial biogenesis protein PilX N-terminal domain-containing protein</fullName>
    </recommendedName>
</protein>
<name>A0ABP7VGD3_9BACI</name>
<evidence type="ECO:0000259" key="4">
    <source>
        <dbReference type="Pfam" id="PF23981"/>
    </source>
</evidence>
<feature type="transmembrane region" description="Helical" evidence="2">
    <location>
        <begin position="21"/>
        <end position="44"/>
    </location>
</feature>
<evidence type="ECO:0000313" key="5">
    <source>
        <dbReference type="EMBL" id="GAA4066292.1"/>
    </source>
</evidence>
<evidence type="ECO:0000313" key="6">
    <source>
        <dbReference type="Proteomes" id="UP001501734"/>
    </source>
</evidence>
<accession>A0ABP7VGD3</accession>
<keyword evidence="6" id="KW-1185">Reference proteome</keyword>
<organism evidence="5 6">
    <name type="scientific">Amphibacillus indicireducens</name>
    <dbReference type="NCBI Taxonomy" id="1076330"/>
    <lineage>
        <taxon>Bacteria</taxon>
        <taxon>Bacillati</taxon>
        <taxon>Bacillota</taxon>
        <taxon>Bacilli</taxon>
        <taxon>Bacillales</taxon>
        <taxon>Bacillaceae</taxon>
        <taxon>Amphibacillus</taxon>
    </lineage>
</organism>
<dbReference type="InterPro" id="IPR011050">
    <property type="entry name" value="Pectin_lyase_fold/virulence"/>
</dbReference>
<feature type="domain" description="DUF7305" evidence="4">
    <location>
        <begin position="288"/>
        <end position="403"/>
    </location>
</feature>
<dbReference type="EMBL" id="BAABDL010000054">
    <property type="protein sequence ID" value="GAA4066292.1"/>
    <property type="molecule type" value="Genomic_DNA"/>
</dbReference>
<feature type="region of interest" description="Disordered" evidence="1">
    <location>
        <begin position="457"/>
        <end position="479"/>
    </location>
</feature>
<dbReference type="Pfam" id="PF23981">
    <property type="entry name" value="DUF7305"/>
    <property type="match status" value="1"/>
</dbReference>
<dbReference type="SUPFAM" id="SSF51126">
    <property type="entry name" value="Pectin lyase-like"/>
    <property type="match status" value="1"/>
</dbReference>
<keyword evidence="2" id="KW-0472">Membrane</keyword>
<dbReference type="InterPro" id="IPR025746">
    <property type="entry name" value="PilX_N_dom"/>
</dbReference>
<feature type="domain" description="Type 4 fimbrial biogenesis protein PilX N-terminal" evidence="3">
    <location>
        <begin position="18"/>
        <end position="66"/>
    </location>
</feature>
<dbReference type="Pfam" id="PF14341">
    <property type="entry name" value="PilX_N"/>
    <property type="match status" value="1"/>
</dbReference>
<keyword evidence="2" id="KW-0812">Transmembrane</keyword>
<comment type="caution">
    <text evidence="5">The sequence shown here is derived from an EMBL/GenBank/DDBJ whole genome shotgun (WGS) entry which is preliminary data.</text>
</comment>
<keyword evidence="2" id="KW-1133">Transmembrane helix</keyword>
<evidence type="ECO:0000259" key="3">
    <source>
        <dbReference type="Pfam" id="PF14341"/>
    </source>
</evidence>
<dbReference type="Proteomes" id="UP001501734">
    <property type="component" value="Unassembled WGS sequence"/>
</dbReference>
<gene>
    <name evidence="5" type="ORF">GCM10022410_10920</name>
</gene>
<dbReference type="InterPro" id="IPR055729">
    <property type="entry name" value="DUF7305"/>
</dbReference>
<evidence type="ECO:0008006" key="7">
    <source>
        <dbReference type="Google" id="ProtNLM"/>
    </source>
</evidence>
<evidence type="ECO:0000256" key="2">
    <source>
        <dbReference type="SAM" id="Phobius"/>
    </source>
</evidence>
<reference evidence="6" key="1">
    <citation type="journal article" date="2019" name="Int. J. Syst. Evol. Microbiol.">
        <title>The Global Catalogue of Microorganisms (GCM) 10K type strain sequencing project: providing services to taxonomists for standard genome sequencing and annotation.</title>
        <authorList>
            <consortium name="The Broad Institute Genomics Platform"/>
            <consortium name="The Broad Institute Genome Sequencing Center for Infectious Disease"/>
            <person name="Wu L."/>
            <person name="Ma J."/>
        </authorList>
    </citation>
    <scope>NUCLEOTIDE SEQUENCE [LARGE SCALE GENOMIC DNA]</scope>
    <source>
        <strain evidence="6">JCM 17250</strain>
    </source>
</reference>
<proteinExistence type="predicted"/>
<evidence type="ECO:0000256" key="1">
    <source>
        <dbReference type="SAM" id="MobiDB-lite"/>
    </source>
</evidence>